<feature type="coiled-coil region" evidence="1">
    <location>
        <begin position="401"/>
        <end position="428"/>
    </location>
</feature>
<feature type="compositionally biased region" description="Low complexity" evidence="2">
    <location>
        <begin position="200"/>
        <end position="217"/>
    </location>
</feature>
<dbReference type="Proteomes" id="UP000694866">
    <property type="component" value="Unplaced"/>
</dbReference>
<gene>
    <name evidence="4" type="primary">LOC105272977</name>
</gene>
<dbReference type="KEGG" id="fas:105272977"/>
<feature type="compositionally biased region" description="Low complexity" evidence="2">
    <location>
        <begin position="172"/>
        <end position="183"/>
    </location>
</feature>
<feature type="compositionally biased region" description="Polar residues" evidence="2">
    <location>
        <begin position="234"/>
        <end position="250"/>
    </location>
</feature>
<keyword evidence="3" id="KW-1185">Reference proteome</keyword>
<reference evidence="4" key="1">
    <citation type="submission" date="2025-08" db="UniProtKB">
        <authorList>
            <consortium name="RefSeq"/>
        </authorList>
    </citation>
    <scope>IDENTIFICATION</scope>
</reference>
<name>A0A9R1U918_9HYME</name>
<dbReference type="RefSeq" id="XP_011313511.1">
    <property type="nucleotide sequence ID" value="XM_011315209.1"/>
</dbReference>
<keyword evidence="1" id="KW-0175">Coiled coil</keyword>
<feature type="region of interest" description="Disordered" evidence="2">
    <location>
        <begin position="170"/>
        <end position="259"/>
    </location>
</feature>
<protein>
    <submittedName>
        <fullName evidence="4">Uncharacterized protein</fullName>
    </submittedName>
</protein>
<sequence>MDPENIGKEAFLRVAEWVNKIRKMKRRGPIQQWVNSIGTPTKPIDIQIHCDNHDLTPPPTPEHSKDSMYSNHPAMTVSAQISVPGSSAITIPNSLRVLVRSNFFNSWKKSFTFSCDGDLIEIKNPSSLTAQCYIDPLKNRTSSESINADSIDEQCQMIPQISTNTNVCAWKSSSSTSDPNSDPVIEDTYPCGSLDDESLMDSSDNNINGDNSPDIIDTSISQMDTPKYNDYDRNPSTSNFQTDNIFSSSDGPRRASDSSCDIQSIYSHDEGRRFSDGIVNSDNSTRRHQGKRILQRQARIRESDTSEFAHPEPSDSLEADNLDNFDGVSLRKDQEMTDVQNNSIGPQKKSLTSPSTRKTFCDPKKHHLCCKSKSMEQICIHEDNCEECCYYRRTRTCWRKMNKIMKKNEKLENMVVKSRQEMAEIREMLNSVLSVRMEPGF</sequence>
<feature type="compositionally biased region" description="Basic and acidic residues" evidence="2">
    <location>
        <begin position="299"/>
        <end position="313"/>
    </location>
</feature>
<evidence type="ECO:0000256" key="2">
    <source>
        <dbReference type="SAM" id="MobiDB-lite"/>
    </source>
</evidence>
<dbReference type="AlphaFoldDB" id="A0A9R1U918"/>
<proteinExistence type="predicted"/>
<evidence type="ECO:0000313" key="3">
    <source>
        <dbReference type="Proteomes" id="UP000694866"/>
    </source>
</evidence>
<dbReference type="GeneID" id="105272977"/>
<evidence type="ECO:0000313" key="4">
    <source>
        <dbReference type="RefSeq" id="XP_011313511.1"/>
    </source>
</evidence>
<feature type="region of interest" description="Disordered" evidence="2">
    <location>
        <begin position="273"/>
        <end position="323"/>
    </location>
</feature>
<accession>A0A9R1U918</accession>
<organism evidence="3 4">
    <name type="scientific">Fopius arisanus</name>
    <dbReference type="NCBI Taxonomy" id="64838"/>
    <lineage>
        <taxon>Eukaryota</taxon>
        <taxon>Metazoa</taxon>
        <taxon>Ecdysozoa</taxon>
        <taxon>Arthropoda</taxon>
        <taxon>Hexapoda</taxon>
        <taxon>Insecta</taxon>
        <taxon>Pterygota</taxon>
        <taxon>Neoptera</taxon>
        <taxon>Endopterygota</taxon>
        <taxon>Hymenoptera</taxon>
        <taxon>Apocrita</taxon>
        <taxon>Ichneumonoidea</taxon>
        <taxon>Braconidae</taxon>
        <taxon>Opiinae</taxon>
        <taxon>Fopius</taxon>
    </lineage>
</organism>
<evidence type="ECO:0000256" key="1">
    <source>
        <dbReference type="SAM" id="Coils"/>
    </source>
</evidence>